<dbReference type="Gene3D" id="1.20.5.1230">
    <property type="entry name" value="Apolipoprotein A-I"/>
    <property type="match status" value="1"/>
</dbReference>
<dbReference type="Proteomes" id="UP001331515">
    <property type="component" value="Unassembled WGS sequence"/>
</dbReference>
<evidence type="ECO:0000256" key="9">
    <source>
        <dbReference type="ARBA" id="ARBA00023055"/>
    </source>
</evidence>
<evidence type="ECO:0000256" key="13">
    <source>
        <dbReference type="ARBA" id="ARBA00037506"/>
    </source>
</evidence>
<dbReference type="GO" id="GO:0033700">
    <property type="term" value="P:phospholipid efflux"/>
    <property type="evidence" value="ECO:0007669"/>
    <property type="project" value="TreeGrafter"/>
</dbReference>
<dbReference type="GO" id="GO:0033344">
    <property type="term" value="P:cholesterol efflux"/>
    <property type="evidence" value="ECO:0007669"/>
    <property type="project" value="TreeGrafter"/>
</dbReference>
<evidence type="ECO:0000256" key="2">
    <source>
        <dbReference type="ARBA" id="ARBA00008788"/>
    </source>
</evidence>
<keyword evidence="12" id="KW-0753">Steroid metabolism</keyword>
<accession>A0AAN8HVH6</accession>
<evidence type="ECO:0000256" key="1">
    <source>
        <dbReference type="ARBA" id="ARBA00004613"/>
    </source>
</evidence>
<evidence type="ECO:0000256" key="4">
    <source>
        <dbReference type="ARBA" id="ARBA00022525"/>
    </source>
</evidence>
<dbReference type="GO" id="GO:0120020">
    <property type="term" value="F:cholesterol transfer activity"/>
    <property type="evidence" value="ECO:0007669"/>
    <property type="project" value="TreeGrafter"/>
</dbReference>
<evidence type="ECO:0000256" key="12">
    <source>
        <dbReference type="ARBA" id="ARBA00023221"/>
    </source>
</evidence>
<dbReference type="GO" id="GO:0008203">
    <property type="term" value="P:cholesterol metabolic process"/>
    <property type="evidence" value="ECO:0007669"/>
    <property type="project" value="UniProtKB-KW"/>
</dbReference>
<dbReference type="GO" id="GO:0042157">
    <property type="term" value="P:lipoprotein metabolic process"/>
    <property type="evidence" value="ECO:0007669"/>
    <property type="project" value="InterPro"/>
</dbReference>
<proteinExistence type="inferred from homology"/>
<dbReference type="GO" id="GO:1903561">
    <property type="term" value="C:extracellular vesicle"/>
    <property type="evidence" value="ECO:0007669"/>
    <property type="project" value="TreeGrafter"/>
</dbReference>
<dbReference type="PANTHER" id="PTHR18976:SF11">
    <property type="entry name" value="APOLIPOPROTEIN A-I"/>
    <property type="match status" value="1"/>
</dbReference>
<evidence type="ECO:0000256" key="5">
    <source>
        <dbReference type="ARBA" id="ARBA00022548"/>
    </source>
</evidence>
<dbReference type="AlphaFoldDB" id="A0AAN8HVH6"/>
<keyword evidence="4" id="KW-0964">Secreted</keyword>
<dbReference type="SUPFAM" id="SSF58113">
    <property type="entry name" value="Apolipoprotein A-I"/>
    <property type="match status" value="1"/>
</dbReference>
<name>A0AAN8HVH6_CHAGU</name>
<evidence type="ECO:0000256" key="10">
    <source>
        <dbReference type="ARBA" id="ARBA00023098"/>
    </source>
</evidence>
<comment type="subcellular location">
    <subcellularLocation>
        <location evidence="1">Secreted</location>
    </subcellularLocation>
</comment>
<organism evidence="15 16">
    <name type="scientific">Champsocephalus gunnari</name>
    <name type="common">Mackerel icefish</name>
    <dbReference type="NCBI Taxonomy" id="52237"/>
    <lineage>
        <taxon>Eukaryota</taxon>
        <taxon>Metazoa</taxon>
        <taxon>Chordata</taxon>
        <taxon>Craniata</taxon>
        <taxon>Vertebrata</taxon>
        <taxon>Euteleostomi</taxon>
        <taxon>Actinopterygii</taxon>
        <taxon>Neopterygii</taxon>
        <taxon>Teleostei</taxon>
        <taxon>Neoteleostei</taxon>
        <taxon>Acanthomorphata</taxon>
        <taxon>Eupercaria</taxon>
        <taxon>Perciformes</taxon>
        <taxon>Notothenioidei</taxon>
        <taxon>Channichthyidae</taxon>
        <taxon>Champsocephalus</taxon>
    </lineage>
</organism>
<protein>
    <recommendedName>
        <fullName evidence="17">Apolipoprotein A-I</fullName>
    </recommendedName>
</protein>
<keyword evidence="6 14" id="KW-0732">Signal</keyword>
<evidence type="ECO:0000256" key="7">
    <source>
        <dbReference type="ARBA" id="ARBA00022737"/>
    </source>
</evidence>
<feature type="signal peptide" evidence="14">
    <location>
        <begin position="1"/>
        <end position="18"/>
    </location>
</feature>
<dbReference type="GO" id="GO:0034362">
    <property type="term" value="C:low-density lipoprotein particle"/>
    <property type="evidence" value="ECO:0007669"/>
    <property type="project" value="TreeGrafter"/>
</dbReference>
<dbReference type="GO" id="GO:0034361">
    <property type="term" value="C:very-low-density lipoprotein particle"/>
    <property type="evidence" value="ECO:0007669"/>
    <property type="project" value="TreeGrafter"/>
</dbReference>
<keyword evidence="10" id="KW-0443">Lipid metabolism</keyword>
<gene>
    <name evidence="15" type="ORF">CgunFtcFv8_010436</name>
</gene>
<keyword evidence="9" id="KW-0445">Lipid transport</keyword>
<evidence type="ECO:0000256" key="11">
    <source>
        <dbReference type="ARBA" id="ARBA00023166"/>
    </source>
</evidence>
<keyword evidence="16" id="KW-1185">Reference proteome</keyword>
<keyword evidence="8" id="KW-0345">HDL</keyword>
<evidence type="ECO:0000256" key="6">
    <source>
        <dbReference type="ARBA" id="ARBA00022729"/>
    </source>
</evidence>
<dbReference type="EMBL" id="JAURVH010001517">
    <property type="protein sequence ID" value="KAK5929182.1"/>
    <property type="molecule type" value="Genomic_DNA"/>
</dbReference>
<evidence type="ECO:0000313" key="16">
    <source>
        <dbReference type="Proteomes" id="UP001331515"/>
    </source>
</evidence>
<evidence type="ECO:0000256" key="14">
    <source>
        <dbReference type="SAM" id="SignalP"/>
    </source>
</evidence>
<dbReference type="GO" id="GO:0042627">
    <property type="term" value="C:chylomicron"/>
    <property type="evidence" value="ECO:0007669"/>
    <property type="project" value="TreeGrafter"/>
</dbReference>
<dbReference type="InterPro" id="IPR000074">
    <property type="entry name" value="ApoA_E"/>
</dbReference>
<dbReference type="GO" id="GO:0034364">
    <property type="term" value="C:high-density lipoprotein particle"/>
    <property type="evidence" value="ECO:0007669"/>
    <property type="project" value="UniProtKB-KW"/>
</dbReference>
<dbReference type="GO" id="GO:0005543">
    <property type="term" value="F:phospholipid binding"/>
    <property type="evidence" value="ECO:0007669"/>
    <property type="project" value="TreeGrafter"/>
</dbReference>
<keyword evidence="7" id="KW-0677">Repeat</keyword>
<comment type="caution">
    <text evidence="15">The sequence shown here is derived from an EMBL/GenBank/DDBJ whole genome shotgun (WGS) entry which is preliminary data.</text>
</comment>
<dbReference type="GO" id="GO:0060228">
    <property type="term" value="F:phosphatidylcholine-sterol O-acyltransferase activator activity"/>
    <property type="evidence" value="ECO:0007669"/>
    <property type="project" value="TreeGrafter"/>
</dbReference>
<comment type="similarity">
    <text evidence="2">Belongs to the apolipoprotein A1/A4/E family.</text>
</comment>
<sequence>MKFVALALALVLAVGSHAASMQADAPSQLAHIRTVMDMYLVQVKDSAKKALDQLDGTEYSDLKVGIAQRLEDVFTQIKALQASVGPVTDNVVGTLSETTSGIRSSIMADIDSLKIELEPKRIALKEVIDRHIADYQTRMKPIIDEYAAKHTTEMESLKLKMEPIVEEMRTKISLNVEETKTAMMPIVDAVRGKLFHRLEELKAQATPFVEEYKEYIKNLYANSQSMDSAKLADLKAHITPLVEDIKVKFSAIVETIAATYNKH</sequence>
<keyword evidence="3" id="KW-0813">Transport</keyword>
<evidence type="ECO:0000256" key="3">
    <source>
        <dbReference type="ARBA" id="ARBA00022448"/>
    </source>
</evidence>
<evidence type="ECO:0000313" key="15">
    <source>
        <dbReference type="EMBL" id="KAK5929182.1"/>
    </source>
</evidence>
<evidence type="ECO:0000256" key="8">
    <source>
        <dbReference type="ARBA" id="ARBA00022850"/>
    </source>
</evidence>
<keyword evidence="11" id="KW-1207">Sterol metabolism</keyword>
<evidence type="ECO:0008006" key="17">
    <source>
        <dbReference type="Google" id="ProtNLM"/>
    </source>
</evidence>
<dbReference type="Pfam" id="PF01442">
    <property type="entry name" value="Apolipoprotein"/>
    <property type="match status" value="1"/>
</dbReference>
<dbReference type="InterPro" id="IPR050163">
    <property type="entry name" value="Apolipoprotein_A1/A4/E"/>
</dbReference>
<comment type="function">
    <text evidence="13">Participates in the reverse transport of cholesterol from tissues to the liver for excretion by promoting cholesterol efflux from tissues and by acting as a cofactor for the lecithin cholesterol acyltransferase (LCAT).</text>
</comment>
<feature type="chain" id="PRO_5043028328" description="Apolipoprotein A-I" evidence="14">
    <location>
        <begin position="19"/>
        <end position="263"/>
    </location>
</feature>
<dbReference type="PANTHER" id="PTHR18976">
    <property type="entry name" value="APOLIPOPROTEIN"/>
    <property type="match status" value="1"/>
</dbReference>
<reference evidence="15 16" key="1">
    <citation type="journal article" date="2023" name="Mol. Biol. Evol.">
        <title>Genomics of Secondarily Temperate Adaptation in the Only Non-Antarctic Icefish.</title>
        <authorList>
            <person name="Rivera-Colon A.G."/>
            <person name="Rayamajhi N."/>
            <person name="Minhas B.F."/>
            <person name="Madrigal G."/>
            <person name="Bilyk K.T."/>
            <person name="Yoon V."/>
            <person name="Hune M."/>
            <person name="Gregory S."/>
            <person name="Cheng C.H.C."/>
            <person name="Catchen J.M."/>
        </authorList>
    </citation>
    <scope>NUCLEOTIDE SEQUENCE [LARGE SCALE GENOMIC DNA]</scope>
    <source>
        <tissue evidence="15">White muscle</tissue>
    </source>
</reference>
<keyword evidence="5" id="KW-0153">Cholesterol metabolism</keyword>
<dbReference type="GO" id="GO:0055090">
    <property type="term" value="P:acylglycerol homeostasis"/>
    <property type="evidence" value="ECO:0007669"/>
    <property type="project" value="TreeGrafter"/>
</dbReference>